<organism evidence="2 3">
    <name type="scientific">Desulfosporosinus nitroreducens</name>
    <dbReference type="NCBI Taxonomy" id="2018668"/>
    <lineage>
        <taxon>Bacteria</taxon>
        <taxon>Bacillati</taxon>
        <taxon>Bacillota</taxon>
        <taxon>Clostridia</taxon>
        <taxon>Eubacteriales</taxon>
        <taxon>Desulfitobacteriaceae</taxon>
        <taxon>Desulfosporosinus</taxon>
    </lineage>
</organism>
<dbReference type="InterPro" id="IPR014879">
    <property type="entry name" value="Spo0A_C"/>
</dbReference>
<protein>
    <submittedName>
        <fullName evidence="2">Sporulation initiation factor Spo0A C-terminal domain-containing protein</fullName>
    </submittedName>
</protein>
<keyword evidence="2" id="KW-0648">Protein biosynthesis</keyword>
<dbReference type="Gene3D" id="1.10.10.10">
    <property type="entry name" value="Winged helix-like DNA-binding domain superfamily/Winged helix DNA-binding domain"/>
    <property type="match status" value="1"/>
</dbReference>
<dbReference type="RefSeq" id="WP_252473532.1">
    <property type="nucleotide sequence ID" value="NZ_JAMHFY010000038.1"/>
</dbReference>
<dbReference type="GO" id="GO:0003743">
    <property type="term" value="F:translation initiation factor activity"/>
    <property type="evidence" value="ECO:0007669"/>
    <property type="project" value="UniProtKB-KW"/>
</dbReference>
<proteinExistence type="predicted"/>
<name>A0ABT8QUY0_9FIRM</name>
<reference evidence="2" key="1">
    <citation type="submission" date="2022-05" db="EMBL/GenBank/DDBJ databases">
        <title>Expanded diversity of anoxic marine methylotrophy in a Black Sea sulfate reducing microorganism.</title>
        <authorList>
            <person name="Fischer P.Q."/>
            <person name="Stams A.J.M."/>
            <person name="Villanueva L."/>
            <person name="Sousa D.Z."/>
        </authorList>
    </citation>
    <scope>NUCLEOTIDE SEQUENCE</scope>
    <source>
        <strain evidence="2">P130</strain>
    </source>
</reference>
<dbReference type="InterPro" id="IPR036388">
    <property type="entry name" value="WH-like_DNA-bd_sf"/>
</dbReference>
<evidence type="ECO:0000313" key="3">
    <source>
        <dbReference type="Proteomes" id="UP001176021"/>
    </source>
</evidence>
<dbReference type="SUPFAM" id="SSF46894">
    <property type="entry name" value="C-terminal effector domain of the bipartite response regulators"/>
    <property type="match status" value="1"/>
</dbReference>
<evidence type="ECO:0000313" key="2">
    <source>
        <dbReference type="EMBL" id="MDO0825159.1"/>
    </source>
</evidence>
<dbReference type="InterPro" id="IPR016032">
    <property type="entry name" value="Sig_transdc_resp-reg_C-effctor"/>
</dbReference>
<dbReference type="Proteomes" id="UP001176021">
    <property type="component" value="Unassembled WGS sequence"/>
</dbReference>
<dbReference type="EMBL" id="JAMJEV010000021">
    <property type="protein sequence ID" value="MDO0825159.1"/>
    <property type="molecule type" value="Genomic_DNA"/>
</dbReference>
<feature type="domain" description="Sporulation initiation factor Spo0A C-terminal" evidence="1">
    <location>
        <begin position="2"/>
        <end position="62"/>
    </location>
</feature>
<evidence type="ECO:0000259" key="1">
    <source>
        <dbReference type="Pfam" id="PF08769"/>
    </source>
</evidence>
<dbReference type="Pfam" id="PF08769">
    <property type="entry name" value="Spo0A_C"/>
    <property type="match status" value="1"/>
</dbReference>
<sequence length="72" mass="8533">MRRVYRKIAKEHGVSVQEVKRDMRTAIEYAYKKPTRSESEKTIQESIACKKGVPTPKEFVTYADRELKREEK</sequence>
<keyword evidence="3" id="KW-1185">Reference proteome</keyword>
<accession>A0ABT8QUY0</accession>
<gene>
    <name evidence="2" type="ORF">M8H41_20220</name>
</gene>
<comment type="caution">
    <text evidence="2">The sequence shown here is derived from an EMBL/GenBank/DDBJ whole genome shotgun (WGS) entry which is preliminary data.</text>
</comment>
<keyword evidence="2" id="KW-0396">Initiation factor</keyword>